<dbReference type="Gene3D" id="3.30.2350.10">
    <property type="entry name" value="Pseudouridine synthase"/>
    <property type="match status" value="1"/>
</dbReference>
<dbReference type="PANTHER" id="PTHR21600">
    <property type="entry name" value="MITOCHONDRIAL RNA PSEUDOURIDINE SYNTHASE"/>
    <property type="match status" value="1"/>
</dbReference>
<dbReference type="InterPro" id="IPR006224">
    <property type="entry name" value="PsdUridine_synth_RluA-like_CS"/>
</dbReference>
<dbReference type="SUPFAM" id="SSF55174">
    <property type="entry name" value="Alpha-L RNA-binding motif"/>
    <property type="match status" value="1"/>
</dbReference>
<name>A0ABS0J0F9_9BACT</name>
<keyword evidence="4 7" id="KW-0067">ATP-binding</keyword>
<keyword evidence="5 7" id="KW-0173">Coenzyme A biosynthesis</keyword>
<accession>A0ABS0J0F9</accession>
<dbReference type="InterPro" id="IPR006225">
    <property type="entry name" value="PsdUridine_synth_RluC/D"/>
</dbReference>
<dbReference type="PROSITE" id="PS50889">
    <property type="entry name" value="S4"/>
    <property type="match status" value="1"/>
</dbReference>
<comment type="similarity">
    <text evidence="1 7">Belongs to the CoaE family.</text>
</comment>
<evidence type="ECO:0000313" key="11">
    <source>
        <dbReference type="Proteomes" id="UP001194469"/>
    </source>
</evidence>
<evidence type="ECO:0000256" key="2">
    <source>
        <dbReference type="ARBA" id="ARBA00010876"/>
    </source>
</evidence>
<dbReference type="Proteomes" id="UP001194469">
    <property type="component" value="Unassembled WGS sequence"/>
</dbReference>
<comment type="pathway">
    <text evidence="7">Cofactor biosynthesis; coenzyme A biosynthesis; CoA from (R)-pantothenate: step 5/5.</text>
</comment>
<evidence type="ECO:0000313" key="10">
    <source>
        <dbReference type="EMBL" id="MBG3875890.1"/>
    </source>
</evidence>
<proteinExistence type="inferred from homology"/>
<dbReference type="Gene3D" id="3.40.50.300">
    <property type="entry name" value="P-loop containing nucleotide triphosphate hydrolases"/>
    <property type="match status" value="1"/>
</dbReference>
<dbReference type="EC" id="2.7.1.24" evidence="7"/>
<dbReference type="HAMAP" id="MF_00376">
    <property type="entry name" value="Dephospho_CoA_kinase"/>
    <property type="match status" value="1"/>
</dbReference>
<dbReference type="CDD" id="cd02022">
    <property type="entry name" value="DPCK"/>
    <property type="match status" value="1"/>
</dbReference>
<feature type="domain" description="Pseudouridine synthase RsuA/RluA-like" evidence="9">
    <location>
        <begin position="110"/>
        <end position="265"/>
    </location>
</feature>
<evidence type="ECO:0000256" key="8">
    <source>
        <dbReference type="PROSITE-ProRule" id="PRU00182"/>
    </source>
</evidence>
<feature type="binding site" evidence="7">
    <location>
        <begin position="345"/>
        <end position="350"/>
    </location>
    <ligand>
        <name>ATP</name>
        <dbReference type="ChEBI" id="CHEBI:30616"/>
    </ligand>
</feature>
<dbReference type="InterPro" id="IPR020103">
    <property type="entry name" value="PsdUridine_synth_cat_dom_sf"/>
</dbReference>
<gene>
    <name evidence="7" type="primary">coaE</name>
    <name evidence="10" type="ORF">FVW20_02320</name>
</gene>
<keyword evidence="8" id="KW-0694">RNA-binding</keyword>
<dbReference type="NCBIfam" id="TIGR00005">
    <property type="entry name" value="rluA_subfam"/>
    <property type="match status" value="1"/>
</dbReference>
<keyword evidence="11" id="KW-1185">Reference proteome</keyword>
<dbReference type="InterPro" id="IPR006145">
    <property type="entry name" value="PsdUridine_synth_RsuA/RluA"/>
</dbReference>
<dbReference type="RefSeq" id="WP_196608126.1">
    <property type="nucleotide sequence ID" value="NZ_VRYY01000047.1"/>
</dbReference>
<comment type="similarity">
    <text evidence="2">Belongs to the pseudouridine synthase RluA family.</text>
</comment>
<reference evidence="10 11" key="1">
    <citation type="submission" date="2019-08" db="EMBL/GenBank/DDBJ databases">
        <authorList>
            <person name="Luo N."/>
        </authorList>
    </citation>
    <scope>NUCLEOTIDE SEQUENCE [LARGE SCALE GENOMIC DNA]</scope>
    <source>
        <strain evidence="10 11">NCIMB 9442</strain>
    </source>
</reference>
<dbReference type="GO" id="GO:0016301">
    <property type="term" value="F:kinase activity"/>
    <property type="evidence" value="ECO:0007669"/>
    <property type="project" value="UniProtKB-KW"/>
</dbReference>
<dbReference type="PROSITE" id="PS51219">
    <property type="entry name" value="DPCK"/>
    <property type="match status" value="1"/>
</dbReference>
<comment type="catalytic activity">
    <reaction evidence="7">
        <text>3'-dephospho-CoA + ATP = ADP + CoA + H(+)</text>
        <dbReference type="Rhea" id="RHEA:18245"/>
        <dbReference type="ChEBI" id="CHEBI:15378"/>
        <dbReference type="ChEBI" id="CHEBI:30616"/>
        <dbReference type="ChEBI" id="CHEBI:57287"/>
        <dbReference type="ChEBI" id="CHEBI:57328"/>
        <dbReference type="ChEBI" id="CHEBI:456216"/>
        <dbReference type="EC" id="2.7.1.24"/>
    </reaction>
</comment>
<protein>
    <recommendedName>
        <fullName evidence="7">Dephospho-CoA kinase</fullName>
        <ecNumber evidence="7">2.7.1.24</ecNumber>
    </recommendedName>
    <alternativeName>
        <fullName evidence="7">Dephosphocoenzyme A kinase</fullName>
    </alternativeName>
</protein>
<comment type="caution">
    <text evidence="10">The sequence shown here is derived from an EMBL/GenBank/DDBJ whole genome shotgun (WGS) entry which is preliminary data.</text>
</comment>
<dbReference type="CDD" id="cd02869">
    <property type="entry name" value="PseudoU_synth_RluA_like"/>
    <property type="match status" value="1"/>
</dbReference>
<evidence type="ECO:0000259" key="9">
    <source>
        <dbReference type="Pfam" id="PF00849"/>
    </source>
</evidence>
<dbReference type="SUPFAM" id="SSF52540">
    <property type="entry name" value="P-loop containing nucleoside triphosphate hydrolases"/>
    <property type="match status" value="1"/>
</dbReference>
<dbReference type="Gene3D" id="3.10.290.10">
    <property type="entry name" value="RNA-binding S4 domain"/>
    <property type="match status" value="1"/>
</dbReference>
<evidence type="ECO:0000256" key="6">
    <source>
        <dbReference type="ARBA" id="ARBA00023235"/>
    </source>
</evidence>
<dbReference type="InterPro" id="IPR027417">
    <property type="entry name" value="P-loop_NTPase"/>
</dbReference>
<dbReference type="EMBL" id="VRYY01000047">
    <property type="protein sequence ID" value="MBG3875890.1"/>
    <property type="molecule type" value="Genomic_DNA"/>
</dbReference>
<comment type="function">
    <text evidence="7">Catalyzes the phosphorylation of the 3'-hydroxyl group of dephosphocoenzyme A to form coenzyme A.</text>
</comment>
<sequence length="558" mass="60957">MSNLPPPQAETRTHSFTVAPEHAGQRLDRYLGDVMAGLRERDGHGDAVSREKVKRAIREGAATVQGRACTVPNTRVEPGQTVTLTLAVPAAKVTPEDGDLAVLYRDAAIAVLDKPAGLTVHPCPSCPEGTLVHRLVRHFPELAAQEGFRPGIVHRIDKDTSGLLLVALTEAVRLELSRAFAEREVHKEYLALVHGVPAPQGELDAPIGRHPLHKVKMAVVPENRGGKPARSAWRVLLADPGGRFALVAVRIFTGRTHQIRVHMAHLGHPLWQDAVYGPSEAVPPAAGELPDFPPRQMLHAWRLSFRHPETDRDMHFTCPPPPDFAALAMRLSRRMQRVVVTGSPGCGKSALIRQLGEAGLPVWSADAAVARLYEPGGGGHHLLRGRYGDRFVPEPAGPVDKRALFAAMRGDDALRREVEDMIHPLARHAMDAFFAQAEATGVPVAVAEVPLFLEAGWKAGTPPNILPSILLVGVHCPFAERARRLETHRGWPPDMIAAMEAWQWPEADKMRACHLVVDNSGTPEDLARRTRGLLAELTRLRAARDARIADHLASLWQA</sequence>
<keyword evidence="7" id="KW-0963">Cytoplasm</keyword>
<keyword evidence="7" id="KW-0808">Transferase</keyword>
<dbReference type="InterPro" id="IPR050188">
    <property type="entry name" value="RluA_PseudoU_synthase"/>
</dbReference>
<keyword evidence="6" id="KW-0413">Isomerase</keyword>
<dbReference type="PROSITE" id="PS01129">
    <property type="entry name" value="PSI_RLU"/>
    <property type="match status" value="1"/>
</dbReference>
<comment type="subcellular location">
    <subcellularLocation>
        <location evidence="7">Cytoplasm</location>
    </subcellularLocation>
</comment>
<evidence type="ECO:0000256" key="7">
    <source>
        <dbReference type="HAMAP-Rule" id="MF_00376"/>
    </source>
</evidence>
<dbReference type="InterPro" id="IPR001977">
    <property type="entry name" value="Depp_CoAkinase"/>
</dbReference>
<organism evidence="10 11">
    <name type="scientific">Nitratidesulfovibrio oxamicus</name>
    <dbReference type="NCBI Taxonomy" id="32016"/>
    <lineage>
        <taxon>Bacteria</taxon>
        <taxon>Pseudomonadati</taxon>
        <taxon>Thermodesulfobacteriota</taxon>
        <taxon>Desulfovibrionia</taxon>
        <taxon>Desulfovibrionales</taxon>
        <taxon>Desulfovibrionaceae</taxon>
        <taxon>Nitratidesulfovibrio</taxon>
    </lineage>
</organism>
<evidence type="ECO:0000256" key="5">
    <source>
        <dbReference type="ARBA" id="ARBA00022993"/>
    </source>
</evidence>
<evidence type="ECO:0000256" key="4">
    <source>
        <dbReference type="ARBA" id="ARBA00022840"/>
    </source>
</evidence>
<evidence type="ECO:0000256" key="1">
    <source>
        <dbReference type="ARBA" id="ARBA00009018"/>
    </source>
</evidence>
<dbReference type="SUPFAM" id="SSF55120">
    <property type="entry name" value="Pseudouridine synthase"/>
    <property type="match status" value="1"/>
</dbReference>
<dbReference type="InterPro" id="IPR036986">
    <property type="entry name" value="S4_RNA-bd_sf"/>
</dbReference>
<dbReference type="Pfam" id="PF00849">
    <property type="entry name" value="PseudoU_synth_2"/>
    <property type="match status" value="1"/>
</dbReference>
<keyword evidence="3 7" id="KW-0547">Nucleotide-binding</keyword>
<dbReference type="Pfam" id="PF01121">
    <property type="entry name" value="CoaE"/>
    <property type="match status" value="1"/>
</dbReference>
<dbReference type="PANTHER" id="PTHR21600:SF44">
    <property type="entry name" value="RIBOSOMAL LARGE SUBUNIT PSEUDOURIDINE SYNTHASE D"/>
    <property type="match status" value="1"/>
</dbReference>
<keyword evidence="7 10" id="KW-0418">Kinase</keyword>
<evidence type="ECO:0000256" key="3">
    <source>
        <dbReference type="ARBA" id="ARBA00022741"/>
    </source>
</evidence>